<protein>
    <recommendedName>
        <fullName evidence="12">F-box domain-containing protein</fullName>
    </recommendedName>
</protein>
<feature type="region of interest" description="Disordered" evidence="8">
    <location>
        <begin position="865"/>
        <end position="894"/>
    </location>
</feature>
<comment type="caution">
    <text evidence="10">The sequence shown here is derived from an EMBL/GenBank/DDBJ whole genome shotgun (WGS) entry which is preliminary data.</text>
</comment>
<evidence type="ECO:0000256" key="1">
    <source>
        <dbReference type="ARBA" id="ARBA00004141"/>
    </source>
</evidence>
<dbReference type="InterPro" id="IPR006603">
    <property type="entry name" value="PQ-loop_rpt"/>
</dbReference>
<feature type="transmembrane region" description="Helical" evidence="9">
    <location>
        <begin position="726"/>
        <end position="744"/>
    </location>
</feature>
<evidence type="ECO:0000256" key="8">
    <source>
        <dbReference type="SAM" id="MobiDB-lite"/>
    </source>
</evidence>
<feature type="transmembrane region" description="Helical" evidence="9">
    <location>
        <begin position="665"/>
        <end position="686"/>
    </location>
</feature>
<feature type="region of interest" description="Disordered" evidence="8">
    <location>
        <begin position="360"/>
        <end position="383"/>
    </location>
</feature>
<dbReference type="Gene3D" id="1.20.1280.290">
    <property type="match status" value="1"/>
</dbReference>
<feature type="compositionally biased region" description="Acidic residues" evidence="8">
    <location>
        <begin position="520"/>
        <end position="542"/>
    </location>
</feature>
<dbReference type="AlphaFoldDB" id="A0A1Q3E4F7"/>
<dbReference type="GO" id="GO:0016020">
    <property type="term" value="C:membrane"/>
    <property type="evidence" value="ECO:0007669"/>
    <property type="project" value="UniProtKB-SubCell"/>
</dbReference>
<keyword evidence="11" id="KW-1185">Reference proteome</keyword>
<keyword evidence="5 9" id="KW-1133">Transmembrane helix</keyword>
<evidence type="ECO:0000313" key="10">
    <source>
        <dbReference type="EMBL" id="GAW02125.1"/>
    </source>
</evidence>
<evidence type="ECO:0000256" key="9">
    <source>
        <dbReference type="SAM" id="Phobius"/>
    </source>
</evidence>
<dbReference type="EMBL" id="BDGU01000084">
    <property type="protein sequence ID" value="GAW02125.1"/>
    <property type="molecule type" value="Genomic_DNA"/>
</dbReference>
<comment type="similarity">
    <text evidence="7">Belongs to the MPDU1 (TC 2.A.43.3) family.</text>
</comment>
<proteinExistence type="inferred from homology"/>
<dbReference type="Proteomes" id="UP000188533">
    <property type="component" value="Unassembled WGS sequence"/>
</dbReference>
<comment type="subcellular location">
    <subcellularLocation>
        <location evidence="1">Membrane</location>
        <topology evidence="1">Multi-pass membrane protein</topology>
    </subcellularLocation>
</comment>
<feature type="transmembrane region" description="Helical" evidence="9">
    <location>
        <begin position="808"/>
        <end position="832"/>
    </location>
</feature>
<evidence type="ECO:0000256" key="7">
    <source>
        <dbReference type="ARBA" id="ARBA00038475"/>
    </source>
</evidence>
<accession>A0A1Q3E4F7</accession>
<dbReference type="PANTHER" id="PTHR12226:SF2">
    <property type="entry name" value="MANNOSE-P-DOLICHOL UTILIZATION DEFECT 1 PROTEIN"/>
    <property type="match status" value="1"/>
</dbReference>
<feature type="region of interest" description="Disordered" evidence="8">
    <location>
        <begin position="520"/>
        <end position="549"/>
    </location>
</feature>
<keyword evidence="4" id="KW-0677">Repeat</keyword>
<feature type="transmembrane region" description="Helical" evidence="9">
    <location>
        <begin position="782"/>
        <end position="802"/>
    </location>
</feature>
<keyword evidence="3 9" id="KW-0812">Transmembrane</keyword>
<reference evidence="10 11" key="2">
    <citation type="submission" date="2017-02" db="EMBL/GenBank/DDBJ databases">
        <title>A genome survey and senescence transcriptome analysis in Lentinula edodes.</title>
        <authorList>
            <person name="Sakamoto Y."/>
            <person name="Nakade K."/>
            <person name="Sato S."/>
            <person name="Yoshida Y."/>
            <person name="Miyazaki K."/>
            <person name="Natsume S."/>
            <person name="Konno N."/>
        </authorList>
    </citation>
    <scope>NUCLEOTIDE SEQUENCE [LARGE SCALE GENOMIC DNA]</scope>
    <source>
        <strain evidence="10 11">NBRC 111202</strain>
    </source>
</reference>
<sequence>MSPTGGVESNFHHSYFSLPNMELPDEILTQIFDLAADEDVIFQYGLPTVMAETAWFQNALDEWALRSPQEAINIIQRRSYATKKAIMLTCRTWRRLGSEFLYRCLFFDNPSRLHLLCRILESDVNIKNESEQTSVGLGWWTKRIHLTRYYASPNRGASQDDMCNALTTIVKHCPNLSIFVVEWPMPSATFGLVADSLFKYTRKALHTVHWHVSAEAIPKIIWALDSLPLVLAAHIEFDPPTHTTEIHESLHLGSAQNVALNLPYLQQLTLRGSFSEFLEQAVDWILPGLRNLSIDCGNSRSETPDIVGFLERHGDKLKVLDINSIPPLEVPDILELCPQLEVFSFNADWRFQAPTLPATTSDGIPITDDSEPDGASRQRRRQSNTMRLSLGSYFNETSILTHTPHPRIHTIGLHGLLYAFGVGYARIFSSEEPFRSRVVRRSNDLNFGALNRAQFPQLRCIRILSRTLLNDLNKADGPVQDDEVDGMDRWERWWDRCHESNIRLEDCTGGEFGQLPLDAEEENIEEEEEEEEGDGQANDSEEYSSGGYSDEWEVEVPSIEENDDGLHTQELRQLIKECQAMAEERDESPFSGFIGPAFNLSSSMSSATGHSTGAGPGLPRPFFDYDHDYSKSALVYTGHGNFNNRNIENLDIQDVECLKYSLSKALGIGIVVGGSVMKLPQLLLILRSRSARGLSLSAYILETLAYGINLSYSFRNMFPFSTYGENLFLTIQNILITFLIIFYTPSLRHARRRRNAQLSYALLGLLVPQIRQNYRFQSTGQLSAFAVGSQVVGCLARLFTTATEVGDWLVSAGFALALVLNGVLGVQLWIYWGKDVDERSDDYEFDDTAEKGRANAATYAPWQTQSFYRVGTPPPPASGGNIRRGTRKSPADLV</sequence>
<evidence type="ECO:0000256" key="2">
    <source>
        <dbReference type="ARBA" id="ARBA00022448"/>
    </source>
</evidence>
<evidence type="ECO:0000313" key="11">
    <source>
        <dbReference type="Proteomes" id="UP000188533"/>
    </source>
</evidence>
<dbReference type="PANTHER" id="PTHR12226">
    <property type="entry name" value="MANNOSE-P-DOLICHOL UTILIZATION DEFECT 1 LEC35 -RELATED"/>
    <property type="match status" value="1"/>
</dbReference>
<evidence type="ECO:0000256" key="5">
    <source>
        <dbReference type="ARBA" id="ARBA00022989"/>
    </source>
</evidence>
<evidence type="ECO:0000256" key="4">
    <source>
        <dbReference type="ARBA" id="ARBA00022737"/>
    </source>
</evidence>
<feature type="transmembrane region" description="Helical" evidence="9">
    <location>
        <begin position="693"/>
        <end position="714"/>
    </location>
</feature>
<evidence type="ECO:0000256" key="6">
    <source>
        <dbReference type="ARBA" id="ARBA00023136"/>
    </source>
</evidence>
<evidence type="ECO:0008006" key="12">
    <source>
        <dbReference type="Google" id="ProtNLM"/>
    </source>
</evidence>
<name>A0A1Q3E4F7_LENED</name>
<keyword evidence="6 9" id="KW-0472">Membrane</keyword>
<dbReference type="InterPro" id="IPR016817">
    <property type="entry name" value="MannP-dilichol_defect-1"/>
</dbReference>
<dbReference type="Pfam" id="PF04193">
    <property type="entry name" value="PQ-loop"/>
    <property type="match status" value="2"/>
</dbReference>
<evidence type="ECO:0000256" key="3">
    <source>
        <dbReference type="ARBA" id="ARBA00022692"/>
    </source>
</evidence>
<keyword evidence="2" id="KW-0813">Transport</keyword>
<gene>
    <name evidence="10" type="ORF">LENED_003759</name>
</gene>
<dbReference type="FunFam" id="1.20.1280.290:FF:000006">
    <property type="entry name" value="mannose-P-dolichol utilization defect 1 protein"/>
    <property type="match status" value="1"/>
</dbReference>
<organism evidence="10 11">
    <name type="scientific">Lentinula edodes</name>
    <name type="common">Shiitake mushroom</name>
    <name type="synonym">Lentinus edodes</name>
    <dbReference type="NCBI Taxonomy" id="5353"/>
    <lineage>
        <taxon>Eukaryota</taxon>
        <taxon>Fungi</taxon>
        <taxon>Dikarya</taxon>
        <taxon>Basidiomycota</taxon>
        <taxon>Agaricomycotina</taxon>
        <taxon>Agaricomycetes</taxon>
        <taxon>Agaricomycetidae</taxon>
        <taxon>Agaricales</taxon>
        <taxon>Marasmiineae</taxon>
        <taxon>Omphalotaceae</taxon>
        <taxon>Lentinula</taxon>
    </lineage>
</organism>
<reference evidence="10 11" key="1">
    <citation type="submission" date="2016-08" db="EMBL/GenBank/DDBJ databases">
        <authorList>
            <consortium name="Lentinula edodes genome sequencing consortium"/>
            <person name="Sakamoto Y."/>
            <person name="Nakade K."/>
            <person name="Sato S."/>
            <person name="Yoshida Y."/>
            <person name="Miyazaki K."/>
            <person name="Natsume S."/>
            <person name="Konno N."/>
        </authorList>
    </citation>
    <scope>NUCLEOTIDE SEQUENCE [LARGE SCALE GENOMIC DNA]</scope>
    <source>
        <strain evidence="10 11">NBRC 111202</strain>
    </source>
</reference>
<dbReference type="SMART" id="SM00679">
    <property type="entry name" value="CTNS"/>
    <property type="match status" value="2"/>
</dbReference>